<dbReference type="AlphaFoldDB" id="A0A2K8SYW5"/>
<gene>
    <name evidence="1" type="ORF">COO91_06661</name>
</gene>
<protein>
    <submittedName>
        <fullName evidence="1">Uncharacterized protein</fullName>
    </submittedName>
</protein>
<sequence>MSICTIQVFTAFQALAGIEQRIYALNSKFFDSKLSDANSWRRYANGGRSHRLSENPKIGLKTSFF</sequence>
<name>A0A2K8SYW5_9NOSO</name>
<evidence type="ECO:0000313" key="2">
    <source>
        <dbReference type="Proteomes" id="UP000232003"/>
    </source>
</evidence>
<keyword evidence="2" id="KW-1185">Reference proteome</keyword>
<dbReference type="KEGG" id="nfl:COO91_06661"/>
<dbReference type="EMBL" id="CP024785">
    <property type="protein sequence ID" value="AUB40642.1"/>
    <property type="molecule type" value="Genomic_DNA"/>
</dbReference>
<reference evidence="1 2" key="1">
    <citation type="submission" date="2017-11" db="EMBL/GenBank/DDBJ databases">
        <title>Complete genome of a free-living desiccation-tolerant cyanobacterium and its photosynthetic adaptation to extreme terrestrial habitat.</title>
        <authorList>
            <person name="Shang J."/>
        </authorList>
    </citation>
    <scope>NUCLEOTIDE SEQUENCE [LARGE SCALE GENOMIC DNA]</scope>
    <source>
        <strain evidence="1 2">CCNUN1</strain>
    </source>
</reference>
<dbReference type="Proteomes" id="UP000232003">
    <property type="component" value="Chromosome"/>
</dbReference>
<accession>A0A2K8SYW5</accession>
<evidence type="ECO:0000313" key="1">
    <source>
        <dbReference type="EMBL" id="AUB40642.1"/>
    </source>
</evidence>
<organism evidence="1 2">
    <name type="scientific">Nostoc flagelliforme CCNUN1</name>
    <dbReference type="NCBI Taxonomy" id="2038116"/>
    <lineage>
        <taxon>Bacteria</taxon>
        <taxon>Bacillati</taxon>
        <taxon>Cyanobacteriota</taxon>
        <taxon>Cyanophyceae</taxon>
        <taxon>Nostocales</taxon>
        <taxon>Nostocaceae</taxon>
        <taxon>Nostoc</taxon>
    </lineage>
</organism>
<proteinExistence type="predicted"/>